<evidence type="ECO:0000313" key="2">
    <source>
        <dbReference type="Proteomes" id="UP000009169"/>
    </source>
</evidence>
<protein>
    <submittedName>
        <fullName evidence="1">Uncharacterized protein</fullName>
    </submittedName>
</protein>
<dbReference type="EMBL" id="DS995801">
    <property type="protein sequence ID" value="EGE09341.1"/>
    <property type="molecule type" value="Genomic_DNA"/>
</dbReference>
<evidence type="ECO:0000313" key="1">
    <source>
        <dbReference type="EMBL" id="EGE09341.1"/>
    </source>
</evidence>
<dbReference type="VEuPathDB" id="FungiDB:TEQG_08289"/>
<organism evidence="1 2">
    <name type="scientific">Trichophyton equinum (strain ATCC MYA-4606 / CBS 127.97)</name>
    <name type="common">Horse ringworm fungus</name>
    <dbReference type="NCBI Taxonomy" id="559882"/>
    <lineage>
        <taxon>Eukaryota</taxon>
        <taxon>Fungi</taxon>
        <taxon>Dikarya</taxon>
        <taxon>Ascomycota</taxon>
        <taxon>Pezizomycotina</taxon>
        <taxon>Eurotiomycetes</taxon>
        <taxon>Eurotiomycetidae</taxon>
        <taxon>Onygenales</taxon>
        <taxon>Arthrodermataceae</taxon>
        <taxon>Trichophyton</taxon>
    </lineage>
</organism>
<keyword evidence="2" id="KW-1185">Reference proteome</keyword>
<reference evidence="2" key="1">
    <citation type="journal article" date="2012" name="MBio">
        <title>Comparative genome analysis of Trichophyton rubrum and related dermatophytes reveals candidate genes involved in infection.</title>
        <authorList>
            <person name="Martinez D.A."/>
            <person name="Oliver B.G."/>
            <person name="Graeser Y."/>
            <person name="Goldberg J.M."/>
            <person name="Li W."/>
            <person name="Martinez-Rossi N.M."/>
            <person name="Monod M."/>
            <person name="Shelest E."/>
            <person name="Barton R.C."/>
            <person name="Birch E."/>
            <person name="Brakhage A.A."/>
            <person name="Chen Z."/>
            <person name="Gurr S.J."/>
            <person name="Heiman D."/>
            <person name="Heitman J."/>
            <person name="Kosti I."/>
            <person name="Rossi A."/>
            <person name="Saif S."/>
            <person name="Samalova M."/>
            <person name="Saunders C.W."/>
            <person name="Shea T."/>
            <person name="Summerbell R.C."/>
            <person name="Xu J."/>
            <person name="Young S."/>
            <person name="Zeng Q."/>
            <person name="Birren B.W."/>
            <person name="Cuomo C.A."/>
            <person name="White T.C."/>
        </authorList>
    </citation>
    <scope>NUCLEOTIDE SEQUENCE [LARGE SCALE GENOMIC DNA]</scope>
    <source>
        <strain evidence="2">ATCC MYA-4606 / CBS 127.97</strain>
    </source>
</reference>
<accession>F2Q5C3</accession>
<dbReference type="Proteomes" id="UP000009169">
    <property type="component" value="Unassembled WGS sequence"/>
</dbReference>
<dbReference type="HOGENOM" id="CLU_1112009_0_0_1"/>
<dbReference type="AlphaFoldDB" id="F2Q5C3"/>
<name>F2Q5C3_TRIEC</name>
<gene>
    <name evidence="1" type="ORF">TEQG_08289</name>
</gene>
<dbReference type="eggNOG" id="ENOG502RPU6">
    <property type="taxonomic scope" value="Eukaryota"/>
</dbReference>
<proteinExistence type="predicted"/>
<sequence length="250" mass="27114">MGLAADHAFDQLYICPYPFCPSSSLYSQMRVLSSDLALPSSTTHHKPRPTATEKNIDIDITNGERRARLRPSLSLAFFDPPVCVDGPTEQSFPRSDLPFAATGDGALHLIGHAHGWPSNDGLERGDLVLKRPGRMGLGVTEAQSRAACGRAVLQGARCKGEPIVQASTVPRYDRCLAEGRAEEESRYFGILDPLTAVPPLRLYVRASISPGSIMRLAAVNSQQRPGQAGIYLQPAREESPPHVSMSLRNS</sequence>